<dbReference type="Gene3D" id="3.40.50.1460">
    <property type="match status" value="1"/>
</dbReference>
<evidence type="ECO:0000313" key="2">
    <source>
        <dbReference type="EMBL" id="RQX15388.1"/>
    </source>
</evidence>
<sequence length="798" mass="84937">MTRTALLIGASTYDDPDLAPLSAPLADVERFAALLRDPMIGFFDRVEVLLNRPSHELLGAIEELSTGGGFDDLLLLYLSCHGVVDHQRGGALYFAASNTQSSRLASTSVPARYVNEQFAHATARSRVLLLDCCFSGRFAEGFGSKSDVDPLRDVAGGGYVVITASDSVGVAYEESRGQRSVFTDVLVDGLSTGDADCDADGVVSTNDLFDYAAPRVRARHTQTPQYLATGVDGKVILARAAGLDRADSSCAPARPPRDWPATVADVAAGLHTVGPAADIDPDQWPEDLFGGVGPAAAGLLAWRADMLPAVVAAVIAAGRDAVATATPTPTGPGPTDAWRALLNGWWEDAQTQFAIATREQPMLPVGWWGTGLSHAATGAYGRAAEAFARAARYTGATHGRLGKDASEGWMRRIPVTSRTIDGGAALLAAAAREFAGVRQPAGPPNDATQPVCTELRILNARQSGDPVRLAEALTADPAAALLAIALHPGTERPPLLSEALRGACDGLGQRARELVDAWAQLRQQAWRANVDVPELLAKIPADPADLDTVLAGHWRTISTAEQFATEHGAFIVKKVNRACPDEDAATRVATLITRIERDLLPATERATLLPYIFLGAAYAMVGAADGVVGYPTLDQCESLGGGGPDRIVDEEALRAYLARPVMTRATLAAWLAGDLPRDHHERPGAITGAELAELMLGAGITTIKHHPTGRFGRRREVDAGWLLRDSSDSRTETSWAQTTRYLMPDGTARIEHRSGSYANSSHDEETLPPDHQYTAGDLTELRRNLTAHRDEQARRAGT</sequence>
<protein>
    <recommendedName>
        <fullName evidence="4">Caspase domain-containing protein</fullName>
    </recommendedName>
</protein>
<dbReference type="OrthoDB" id="491589at2"/>
<evidence type="ECO:0000256" key="1">
    <source>
        <dbReference type="SAM" id="MobiDB-lite"/>
    </source>
</evidence>
<name>A0A3N9XQI0_9ACTN</name>
<reference evidence="2 3" key="1">
    <citation type="submission" date="2018-04" db="EMBL/GenBank/DDBJ databases">
        <title>Micromonosporas from Atacama Desert.</title>
        <authorList>
            <person name="Carro L."/>
            <person name="Klenk H.-P."/>
            <person name="Goodfellow M."/>
        </authorList>
    </citation>
    <scope>NUCLEOTIDE SEQUENCE [LARGE SCALE GENOMIC DNA]</scope>
    <source>
        <strain evidence="2 3">LB19</strain>
    </source>
</reference>
<dbReference type="Proteomes" id="UP000278981">
    <property type="component" value="Unassembled WGS sequence"/>
</dbReference>
<dbReference type="EMBL" id="QDGB01000280">
    <property type="protein sequence ID" value="RQX15388.1"/>
    <property type="molecule type" value="Genomic_DNA"/>
</dbReference>
<evidence type="ECO:0000313" key="3">
    <source>
        <dbReference type="Proteomes" id="UP000278981"/>
    </source>
</evidence>
<comment type="caution">
    <text evidence="2">The sequence shown here is derived from an EMBL/GenBank/DDBJ whole genome shotgun (WGS) entry which is preliminary data.</text>
</comment>
<gene>
    <name evidence="2" type="ORF">DDE19_19945</name>
</gene>
<organism evidence="2 3">
    <name type="scientific">Micromonospora ureilytica</name>
    <dbReference type="NCBI Taxonomy" id="709868"/>
    <lineage>
        <taxon>Bacteria</taxon>
        <taxon>Bacillati</taxon>
        <taxon>Actinomycetota</taxon>
        <taxon>Actinomycetes</taxon>
        <taxon>Micromonosporales</taxon>
        <taxon>Micromonosporaceae</taxon>
        <taxon>Micromonospora</taxon>
    </lineage>
</organism>
<accession>A0A3N9XQI0</accession>
<proteinExistence type="predicted"/>
<feature type="region of interest" description="Disordered" evidence="1">
    <location>
        <begin position="754"/>
        <end position="774"/>
    </location>
</feature>
<evidence type="ECO:0008006" key="4">
    <source>
        <dbReference type="Google" id="ProtNLM"/>
    </source>
</evidence>
<dbReference type="RefSeq" id="WP_124820837.1">
    <property type="nucleotide sequence ID" value="NZ_QDGB01000280.1"/>
</dbReference>
<dbReference type="NCBIfam" id="NF047832">
    <property type="entry name" value="caspase_w_EACC1"/>
    <property type="match status" value="1"/>
</dbReference>
<dbReference type="AlphaFoldDB" id="A0A3N9XQI0"/>